<comment type="caution">
    <text evidence="3">The sequence shown here is derived from an EMBL/GenBank/DDBJ whole genome shotgun (WGS) entry which is preliminary data.</text>
</comment>
<dbReference type="PANTHER" id="PTHR35811">
    <property type="entry name" value="SLR1870 PROTEIN"/>
    <property type="match status" value="1"/>
</dbReference>
<keyword evidence="4" id="KW-1185">Reference proteome</keyword>
<feature type="domain" description="HTH OST-type" evidence="2">
    <location>
        <begin position="285"/>
        <end position="359"/>
    </location>
</feature>
<dbReference type="InterPro" id="IPR041966">
    <property type="entry name" value="LOTUS-like"/>
</dbReference>
<proteinExistence type="predicted"/>
<reference evidence="3 4" key="1">
    <citation type="submission" date="2018-11" db="EMBL/GenBank/DDBJ databases">
        <title>Draft genome sequence of Cellulomonas takizawaensis strain TKZ-21.</title>
        <authorList>
            <person name="Yamamura H."/>
            <person name="Hayashi T."/>
            <person name="Hamada M."/>
            <person name="Serisawa Y."/>
            <person name="Matsuyama K."/>
            <person name="Nakagawa Y."/>
            <person name="Otoguro M."/>
            <person name="Yanagida F."/>
            <person name="Hayakawa M."/>
        </authorList>
    </citation>
    <scope>NUCLEOTIDE SEQUENCE [LARGE SCALE GENOMIC DNA]</scope>
    <source>
        <strain evidence="3 4">TKZ-21</strain>
    </source>
</reference>
<dbReference type="Pfam" id="PF01936">
    <property type="entry name" value="NYN"/>
    <property type="match status" value="1"/>
</dbReference>
<evidence type="ECO:0000259" key="2">
    <source>
        <dbReference type="PROSITE" id="PS51644"/>
    </source>
</evidence>
<feature type="compositionally biased region" description="Acidic residues" evidence="1">
    <location>
        <begin position="192"/>
        <end position="201"/>
    </location>
</feature>
<dbReference type="PROSITE" id="PS51644">
    <property type="entry name" value="HTH_OST"/>
    <property type="match status" value="1"/>
</dbReference>
<evidence type="ECO:0000313" key="4">
    <source>
        <dbReference type="Proteomes" id="UP000288246"/>
    </source>
</evidence>
<dbReference type="OrthoDB" id="2379772at2"/>
<dbReference type="Proteomes" id="UP000288246">
    <property type="component" value="Unassembled WGS sequence"/>
</dbReference>
<dbReference type="AlphaFoldDB" id="A0A401UZL0"/>
<gene>
    <name evidence="3" type="ORF">CTKZ_16950</name>
</gene>
<dbReference type="EMBL" id="BHYL01000123">
    <property type="protein sequence ID" value="GCD20133.1"/>
    <property type="molecule type" value="Genomic_DNA"/>
</dbReference>
<dbReference type="Gene3D" id="3.30.420.610">
    <property type="entry name" value="LOTUS domain-like"/>
    <property type="match status" value="1"/>
</dbReference>
<evidence type="ECO:0000256" key="1">
    <source>
        <dbReference type="SAM" id="MobiDB-lite"/>
    </source>
</evidence>
<organism evidence="3 4">
    <name type="scientific">Cellulomonas algicola</name>
    <dbReference type="NCBI Taxonomy" id="2071633"/>
    <lineage>
        <taxon>Bacteria</taxon>
        <taxon>Bacillati</taxon>
        <taxon>Actinomycetota</taxon>
        <taxon>Actinomycetes</taxon>
        <taxon>Micrococcales</taxon>
        <taxon>Cellulomonadaceae</taxon>
        <taxon>Cellulomonas</taxon>
    </lineage>
</organism>
<sequence length="361" mass="38610">MPETTTARVAVYVDFDNIVISRYDQTFRRGDWYRDSAREHRMDARADDPVAQRLAQARVDVGAILDYASSFGSVVVSRAYADWSVPANAAYQRQLVDRAVDLTQLFPVTAGLKNGADIRLAVDVVEDLFRLPDVTHVVVVAGDSDYVALAQRAKRLGRYVVGIGVAGATSRALMAACDEFADYDDLLETSAADEPEDDEPVEVVAAERPASTGGRGSGKKARNGSEGGGAPAVDDGVSPGAGAVAVPDARAAADGAAAADGTDDADAEAADRPPARTGKAAHRAATQLLMRAMRLVRTKKPDDEWVSFGELKNQMTRMDPAFSERSLGYRSFGDFVADRPSIVESARSADNQPRVKLRPGY</sequence>
<feature type="region of interest" description="Disordered" evidence="1">
    <location>
        <begin position="192"/>
        <end position="280"/>
    </location>
</feature>
<dbReference type="GO" id="GO:0004540">
    <property type="term" value="F:RNA nuclease activity"/>
    <property type="evidence" value="ECO:0007669"/>
    <property type="project" value="InterPro"/>
</dbReference>
<evidence type="ECO:0000313" key="3">
    <source>
        <dbReference type="EMBL" id="GCD20133.1"/>
    </source>
</evidence>
<dbReference type="CDD" id="cd11297">
    <property type="entry name" value="PIN_LabA-like_N_1"/>
    <property type="match status" value="1"/>
</dbReference>
<dbReference type="InterPro" id="IPR025605">
    <property type="entry name" value="OST-HTH/LOTUS_dom"/>
</dbReference>
<dbReference type="RefSeq" id="WP_124342650.1">
    <property type="nucleotide sequence ID" value="NZ_BHYL01000123.1"/>
</dbReference>
<protein>
    <recommendedName>
        <fullName evidence="2">HTH OST-type domain-containing protein</fullName>
    </recommendedName>
</protein>
<dbReference type="Gene3D" id="3.40.50.1010">
    <property type="entry name" value="5'-nuclease"/>
    <property type="match status" value="1"/>
</dbReference>
<dbReference type="Pfam" id="PF12872">
    <property type="entry name" value="OST-HTH"/>
    <property type="match status" value="1"/>
</dbReference>
<accession>A0A401UZL0</accession>
<name>A0A401UZL0_9CELL</name>
<dbReference type="PANTHER" id="PTHR35811:SF1">
    <property type="entry name" value="HTH OST-TYPE DOMAIN-CONTAINING PROTEIN"/>
    <property type="match status" value="1"/>
</dbReference>
<dbReference type="CDD" id="cd10146">
    <property type="entry name" value="LabA_like_C"/>
    <property type="match status" value="1"/>
</dbReference>
<dbReference type="InterPro" id="IPR021139">
    <property type="entry name" value="NYN"/>
</dbReference>
<feature type="compositionally biased region" description="Low complexity" evidence="1">
    <location>
        <begin position="232"/>
        <end position="260"/>
    </location>
</feature>